<proteinExistence type="predicted"/>
<reference evidence="2" key="1">
    <citation type="journal article" date="2020" name="BMC Genomics">
        <title>Correction to: Identification and distribution of gene clusters required for synthesis of sphingolipid metabolism inhibitors in diverse species of the filamentous fungus Fusarium.</title>
        <authorList>
            <person name="Kim H.S."/>
            <person name="Lohmar J.M."/>
            <person name="Busman M."/>
            <person name="Brown D.W."/>
            <person name="Naumann T.A."/>
            <person name="Divon H.H."/>
            <person name="Lysoe E."/>
            <person name="Uhlig S."/>
            <person name="Proctor R.H."/>
        </authorList>
    </citation>
    <scope>NUCLEOTIDE SEQUENCE</scope>
    <source>
        <strain evidence="2">NRRL 20472</strain>
    </source>
</reference>
<feature type="region of interest" description="Disordered" evidence="1">
    <location>
        <begin position="482"/>
        <end position="549"/>
    </location>
</feature>
<keyword evidence="3" id="KW-1185">Reference proteome</keyword>
<comment type="caution">
    <text evidence="2">The sequence shown here is derived from an EMBL/GenBank/DDBJ whole genome shotgun (WGS) entry which is preliminary data.</text>
</comment>
<dbReference type="EMBL" id="JABEXW010000430">
    <property type="protein sequence ID" value="KAF4964054.1"/>
    <property type="molecule type" value="Genomic_DNA"/>
</dbReference>
<reference evidence="2" key="2">
    <citation type="submission" date="2020-05" db="EMBL/GenBank/DDBJ databases">
        <authorList>
            <person name="Kim H.-S."/>
            <person name="Proctor R.H."/>
            <person name="Brown D.W."/>
        </authorList>
    </citation>
    <scope>NUCLEOTIDE SEQUENCE</scope>
    <source>
        <strain evidence="2">NRRL 20472</strain>
    </source>
</reference>
<dbReference type="OrthoDB" id="4758395at2759"/>
<feature type="compositionally biased region" description="Polar residues" evidence="1">
    <location>
        <begin position="520"/>
        <end position="530"/>
    </location>
</feature>
<accession>A0A8H4X7P6</accession>
<dbReference type="Proteomes" id="UP000622797">
    <property type="component" value="Unassembled WGS sequence"/>
</dbReference>
<gene>
    <name evidence="2" type="ORF">FSARC_8003</name>
</gene>
<feature type="region of interest" description="Disordered" evidence="1">
    <location>
        <begin position="196"/>
        <end position="280"/>
    </location>
</feature>
<name>A0A8H4X7P6_9HYPO</name>
<dbReference type="AlphaFoldDB" id="A0A8H4X7P6"/>
<feature type="region of interest" description="Disordered" evidence="1">
    <location>
        <begin position="118"/>
        <end position="155"/>
    </location>
</feature>
<evidence type="ECO:0000313" key="3">
    <source>
        <dbReference type="Proteomes" id="UP000622797"/>
    </source>
</evidence>
<organism evidence="2 3">
    <name type="scientific">Fusarium sarcochroum</name>
    <dbReference type="NCBI Taxonomy" id="1208366"/>
    <lineage>
        <taxon>Eukaryota</taxon>
        <taxon>Fungi</taxon>
        <taxon>Dikarya</taxon>
        <taxon>Ascomycota</taxon>
        <taxon>Pezizomycotina</taxon>
        <taxon>Sordariomycetes</taxon>
        <taxon>Hypocreomycetidae</taxon>
        <taxon>Hypocreales</taxon>
        <taxon>Nectriaceae</taxon>
        <taxon>Fusarium</taxon>
        <taxon>Fusarium lateritium species complex</taxon>
    </lineage>
</organism>
<evidence type="ECO:0000313" key="2">
    <source>
        <dbReference type="EMBL" id="KAF4964054.1"/>
    </source>
</evidence>
<evidence type="ECO:0000256" key="1">
    <source>
        <dbReference type="SAM" id="MobiDB-lite"/>
    </source>
</evidence>
<feature type="compositionally biased region" description="Gly residues" evidence="1">
    <location>
        <begin position="229"/>
        <end position="271"/>
    </location>
</feature>
<sequence>MTSPTVDDGHEVIFRLQLLLQHPTSGDRLLALAEDQWSTERYEQAASDHINKFQHRFQDPGAAGHCHESPVQDLVDKFLNNGLVKARSYATSSVKAVDGSTPRPIYRSALVAPLESCPSLASDHSSDGQDGANDSPAPRYASATPATSKRPARQPELSMFTSIRQVLSSNLSFAEKVISAVSQLPHDKRNLLFESETECVDGSSSRPSRSPERPFKKRRTSGNSSNRTGSGGGGNGNGNGDPPGGRGGAGDGSGNGDGDGVGRGGSEGGDGTPHDTKRNKDKQRRWICPYYLAYPEIYGITLFSNCSPGNMTEVHLWRSHLNKYHSPKARDADPNAEENAMFYMDPDQWDDVKRKIESYKGRPRLLPMWISYWKALFIDVWRIIFPRERFSHFKEPDYPFHFNRDEIANLGQHLGQKTEILVGSLWDTLADEAVKDKPSVSKDDYRPTAKELKGIISDAIAIVLRESPAATGATQRLARASDQTLKAAGGQYEDDSKPQSKADVALPYDVPAGPDDDGPSTPSRSVTAPGTPSHMPSGPNAVQEAPPDLLMSGTFSVPLFPGGTQVVLSPVNPSQIDDQVGQLTLPPTFYPASISPIPWQLSSMAPFTTTPGTPADVPQQAI</sequence>
<protein>
    <submittedName>
        <fullName evidence="2">Uncharacterized protein</fullName>
    </submittedName>
</protein>